<dbReference type="OrthoDB" id="76773at2759"/>
<sequence>MIDIENITSLSSSPPSSSPSSPLLLYNLLQNNTNQDTIHQTTTTTVTPDSYHLVVKNIFLWKKISYYLKSSNVTQKCLRFSFNHNSNNNNKKQYTDTKYQWKKYDDIKSVRRMIESNNIALLKDKLKNQKELQVSQQDTRLWVRYLDFDLFVTMFYRYREMVESRCFIIDLAAESRDLEKVKMLHNVDIKMRRGTNFNVTYASKTAMDISARYGELDIVKFLNENRYEDCSENAIDISAFHGHLSVVKYLFSFNKPYTNRAIEGAAEQGHRAVVEFLVANQNPPQFRAFVIDTVKAKGYNDIAHILEKSVKQQQSNSTSSANRMFSNWFIKSN</sequence>
<feature type="region of interest" description="Disordered" evidence="1">
    <location>
        <begin position="1"/>
        <end position="21"/>
    </location>
</feature>
<proteinExistence type="predicted"/>
<evidence type="ECO:0008006" key="4">
    <source>
        <dbReference type="Google" id="ProtNLM"/>
    </source>
</evidence>
<dbReference type="Proteomes" id="UP000695562">
    <property type="component" value="Unassembled WGS sequence"/>
</dbReference>
<dbReference type="SUPFAM" id="SSF140860">
    <property type="entry name" value="Pseudo ankyrin repeat-like"/>
    <property type="match status" value="1"/>
</dbReference>
<evidence type="ECO:0000256" key="1">
    <source>
        <dbReference type="SAM" id="MobiDB-lite"/>
    </source>
</evidence>
<comment type="caution">
    <text evidence="2">The sequence shown here is derived from an EMBL/GenBank/DDBJ whole genome shotgun (WGS) entry which is preliminary data.</text>
</comment>
<reference evidence="2" key="1">
    <citation type="submission" date="2020-01" db="EMBL/GenBank/DDBJ databases">
        <title>Development of genomics and gene disruption for Polysphondylium violaceum indicates a role for the polyketide synthase stlB in stalk morphogenesis.</title>
        <authorList>
            <person name="Narita B."/>
            <person name="Kawabe Y."/>
            <person name="Kin K."/>
            <person name="Saito T."/>
            <person name="Gibbs R."/>
            <person name="Kuspa A."/>
            <person name="Muzny D."/>
            <person name="Queller D."/>
            <person name="Richards S."/>
            <person name="Strassman J."/>
            <person name="Sucgang R."/>
            <person name="Worley K."/>
            <person name="Schaap P."/>
        </authorList>
    </citation>
    <scope>NUCLEOTIDE SEQUENCE</scope>
    <source>
        <strain evidence="2">QSvi11</strain>
    </source>
</reference>
<keyword evidence="3" id="KW-1185">Reference proteome</keyword>
<evidence type="ECO:0000313" key="2">
    <source>
        <dbReference type="EMBL" id="KAF2073526.1"/>
    </source>
</evidence>
<name>A0A8J4Q3X8_9MYCE</name>
<gene>
    <name evidence="2" type="ORF">CYY_005175</name>
</gene>
<protein>
    <recommendedName>
        <fullName evidence="4">Ankyrin repeat-containing protein</fullName>
    </recommendedName>
</protein>
<evidence type="ECO:0000313" key="3">
    <source>
        <dbReference type="Proteomes" id="UP000695562"/>
    </source>
</evidence>
<dbReference type="AlphaFoldDB" id="A0A8J4Q3X8"/>
<dbReference type="PANTHER" id="PTHR46586:SF3">
    <property type="entry name" value="ANKYRIN REPEAT-CONTAINING PROTEIN"/>
    <property type="match status" value="1"/>
</dbReference>
<dbReference type="InterPro" id="IPR052050">
    <property type="entry name" value="SecEffector_AnkRepeat"/>
</dbReference>
<dbReference type="InterPro" id="IPR036770">
    <property type="entry name" value="Ankyrin_rpt-contain_sf"/>
</dbReference>
<dbReference type="EMBL" id="AJWJ01000199">
    <property type="protein sequence ID" value="KAF2073526.1"/>
    <property type="molecule type" value="Genomic_DNA"/>
</dbReference>
<organism evidence="2 3">
    <name type="scientific">Polysphondylium violaceum</name>
    <dbReference type="NCBI Taxonomy" id="133409"/>
    <lineage>
        <taxon>Eukaryota</taxon>
        <taxon>Amoebozoa</taxon>
        <taxon>Evosea</taxon>
        <taxon>Eumycetozoa</taxon>
        <taxon>Dictyostelia</taxon>
        <taxon>Dictyosteliales</taxon>
        <taxon>Dictyosteliaceae</taxon>
        <taxon>Polysphondylium</taxon>
    </lineage>
</organism>
<feature type="compositionally biased region" description="Low complexity" evidence="1">
    <location>
        <begin position="9"/>
        <end position="21"/>
    </location>
</feature>
<accession>A0A8J4Q3X8</accession>
<dbReference type="Gene3D" id="1.25.40.20">
    <property type="entry name" value="Ankyrin repeat-containing domain"/>
    <property type="match status" value="1"/>
</dbReference>
<dbReference type="PANTHER" id="PTHR46586">
    <property type="entry name" value="ANKYRIN REPEAT-CONTAINING PROTEIN"/>
    <property type="match status" value="1"/>
</dbReference>